<evidence type="ECO:0000256" key="4">
    <source>
        <dbReference type="ARBA" id="ARBA00022679"/>
    </source>
</evidence>
<gene>
    <name evidence="11" type="ORF">HMPREF9498_02320</name>
</gene>
<dbReference type="Gene3D" id="3.90.550.10">
    <property type="entry name" value="Spore Coat Polysaccharide Biosynthesis Protein SpsA, Chain A"/>
    <property type="match status" value="1"/>
</dbReference>
<evidence type="ECO:0000256" key="9">
    <source>
        <dbReference type="SAM" id="Phobius"/>
    </source>
</evidence>
<keyword evidence="4 11" id="KW-0808">Transferase</keyword>
<keyword evidence="2" id="KW-1003">Cell membrane</keyword>
<dbReference type="EMBL" id="AEBR01000080">
    <property type="protein sequence ID" value="EFM82043.1"/>
    <property type="molecule type" value="Genomic_DNA"/>
</dbReference>
<dbReference type="GO" id="GO:0016757">
    <property type="term" value="F:glycosyltransferase activity"/>
    <property type="evidence" value="ECO:0007669"/>
    <property type="project" value="UniProtKB-KW"/>
</dbReference>
<dbReference type="Pfam" id="PF00535">
    <property type="entry name" value="Glycos_transf_2"/>
    <property type="match status" value="1"/>
</dbReference>
<sequence>MKKKILISIPAYNEANNIRPLYKKLNETLEEKRDEVDFEILFINDGSKDNTVSEVLSLIEQTDNVSLIDLSRNYGKEIAMSAGFDYSTHDAVITMDADLQHPPATIIDMIDLWQQGYEDVYAKRNQRKGESWFKKTSSKWFYKVLGKLANTPVLPDAGDYRLLDRKVVEALKQMRESQRYTKGLYNWVGFKKVAIEFDADERLHGETKWSFGALLKLAIEGITSYTTAPLKISMYFGFLVSFVAFVYMIYVLIKTLIFGADTSGFPSLMIMILFLGGCQLISVGILGEYVGRVFLETKKRPLYFVENIYSLPKKNETKESELKEID</sequence>
<accession>A0A125W456</accession>
<dbReference type="CDD" id="cd04187">
    <property type="entry name" value="DPM1_like_bac"/>
    <property type="match status" value="1"/>
</dbReference>
<comment type="caution">
    <text evidence="11">The sequence shown here is derived from an EMBL/GenBank/DDBJ whole genome shotgun (WGS) entry which is preliminary data.</text>
</comment>
<evidence type="ECO:0000256" key="3">
    <source>
        <dbReference type="ARBA" id="ARBA00022676"/>
    </source>
</evidence>
<dbReference type="EC" id="2.4.-.-" evidence="11"/>
<evidence type="ECO:0000313" key="12">
    <source>
        <dbReference type="Proteomes" id="UP000004846"/>
    </source>
</evidence>
<dbReference type="InterPro" id="IPR050256">
    <property type="entry name" value="Glycosyltransferase_2"/>
</dbReference>
<comment type="subcellular location">
    <subcellularLocation>
        <location evidence="1">Cell membrane</location>
        <topology evidence="1">Multi-pass membrane protein</topology>
    </subcellularLocation>
</comment>
<evidence type="ECO:0000256" key="7">
    <source>
        <dbReference type="ARBA" id="ARBA00023136"/>
    </source>
</evidence>
<proteinExistence type="inferred from homology"/>
<evidence type="ECO:0000256" key="6">
    <source>
        <dbReference type="ARBA" id="ARBA00022989"/>
    </source>
</evidence>
<dbReference type="InterPro" id="IPR029044">
    <property type="entry name" value="Nucleotide-diphossugar_trans"/>
</dbReference>
<keyword evidence="3 11" id="KW-0328">Glycosyltransferase</keyword>
<keyword evidence="6 9" id="KW-1133">Transmembrane helix</keyword>
<dbReference type="GO" id="GO:0005886">
    <property type="term" value="C:plasma membrane"/>
    <property type="evidence" value="ECO:0007669"/>
    <property type="project" value="UniProtKB-SubCell"/>
</dbReference>
<evidence type="ECO:0000256" key="1">
    <source>
        <dbReference type="ARBA" id="ARBA00004651"/>
    </source>
</evidence>
<organism evidence="11 12">
    <name type="scientific">Enterococcus faecalis TX4248</name>
    <dbReference type="NCBI Taxonomy" id="749495"/>
    <lineage>
        <taxon>Bacteria</taxon>
        <taxon>Bacillati</taxon>
        <taxon>Bacillota</taxon>
        <taxon>Bacilli</taxon>
        <taxon>Lactobacillales</taxon>
        <taxon>Enterococcaceae</taxon>
        <taxon>Enterococcus</taxon>
    </lineage>
</organism>
<feature type="transmembrane region" description="Helical" evidence="9">
    <location>
        <begin position="265"/>
        <end position="290"/>
    </location>
</feature>
<dbReference type="PANTHER" id="PTHR48090">
    <property type="entry name" value="UNDECAPRENYL-PHOSPHATE 4-DEOXY-4-FORMAMIDO-L-ARABINOSE TRANSFERASE-RELATED"/>
    <property type="match status" value="1"/>
</dbReference>
<dbReference type="HOGENOM" id="CLU_033536_0_1_9"/>
<dbReference type="RefSeq" id="WP_002372079.1">
    <property type="nucleotide sequence ID" value="NZ_GL454475.1"/>
</dbReference>
<dbReference type="AlphaFoldDB" id="A0A125W456"/>
<dbReference type="PANTHER" id="PTHR48090:SF8">
    <property type="entry name" value="GLYCOSYLTRANSFERASE CSBB-RELATED"/>
    <property type="match status" value="1"/>
</dbReference>
<feature type="domain" description="Glycosyltransferase 2-like" evidence="10">
    <location>
        <begin position="8"/>
        <end position="170"/>
    </location>
</feature>
<protein>
    <submittedName>
        <fullName evidence="11">Glycosyltransferase, group 2 family protein</fullName>
        <ecNumber evidence="11">2.4.-.-</ecNumber>
    </submittedName>
</protein>
<evidence type="ECO:0000256" key="8">
    <source>
        <dbReference type="ARBA" id="ARBA00038152"/>
    </source>
</evidence>
<name>A0A125W456_ENTFL</name>
<comment type="similarity">
    <text evidence="8">Belongs to the glycosyltransferase 2 family. GtrB subfamily.</text>
</comment>
<evidence type="ECO:0000259" key="10">
    <source>
        <dbReference type="Pfam" id="PF00535"/>
    </source>
</evidence>
<keyword evidence="5 9" id="KW-0812">Transmembrane</keyword>
<evidence type="ECO:0000313" key="11">
    <source>
        <dbReference type="EMBL" id="EFM82043.1"/>
    </source>
</evidence>
<evidence type="ECO:0000256" key="2">
    <source>
        <dbReference type="ARBA" id="ARBA00022475"/>
    </source>
</evidence>
<dbReference type="FunFam" id="3.90.550.10:FF:000079">
    <property type="entry name" value="Probable glycosyl transferase"/>
    <property type="match status" value="1"/>
</dbReference>
<dbReference type="InterPro" id="IPR001173">
    <property type="entry name" value="Glyco_trans_2-like"/>
</dbReference>
<evidence type="ECO:0000256" key="5">
    <source>
        <dbReference type="ARBA" id="ARBA00022692"/>
    </source>
</evidence>
<dbReference type="SUPFAM" id="SSF53448">
    <property type="entry name" value="Nucleotide-diphospho-sugar transferases"/>
    <property type="match status" value="1"/>
</dbReference>
<dbReference type="Proteomes" id="UP000004846">
    <property type="component" value="Unassembled WGS sequence"/>
</dbReference>
<reference evidence="11 12" key="1">
    <citation type="submission" date="2010-07" db="EMBL/GenBank/DDBJ databases">
        <authorList>
            <person name="Sid Ahmed O."/>
        </authorList>
    </citation>
    <scope>NUCLEOTIDE SEQUENCE [LARGE SCALE GENOMIC DNA]</scope>
    <source>
        <strain evidence="11 12">TX4248</strain>
    </source>
</reference>
<feature type="transmembrane region" description="Helical" evidence="9">
    <location>
        <begin position="232"/>
        <end position="253"/>
    </location>
</feature>
<keyword evidence="7 9" id="KW-0472">Membrane</keyword>